<dbReference type="Proteomes" id="UP000693946">
    <property type="component" value="Linkage Group LG14"/>
</dbReference>
<comment type="caution">
    <text evidence="2">The sequence shown here is derived from an EMBL/GenBank/DDBJ whole genome shotgun (WGS) entry which is preliminary data.</text>
</comment>
<organism evidence="2 3">
    <name type="scientific">Solea senegalensis</name>
    <name type="common">Senegalese sole</name>
    <dbReference type="NCBI Taxonomy" id="28829"/>
    <lineage>
        <taxon>Eukaryota</taxon>
        <taxon>Metazoa</taxon>
        <taxon>Chordata</taxon>
        <taxon>Craniata</taxon>
        <taxon>Vertebrata</taxon>
        <taxon>Euteleostomi</taxon>
        <taxon>Actinopterygii</taxon>
        <taxon>Neopterygii</taxon>
        <taxon>Teleostei</taxon>
        <taxon>Neoteleostei</taxon>
        <taxon>Acanthomorphata</taxon>
        <taxon>Carangaria</taxon>
        <taxon>Pleuronectiformes</taxon>
        <taxon>Pleuronectoidei</taxon>
        <taxon>Soleidae</taxon>
        <taxon>Solea</taxon>
    </lineage>
</organism>
<accession>A0AAV6S9F0</accession>
<proteinExistence type="predicted"/>
<keyword evidence="1" id="KW-0732">Signal</keyword>
<gene>
    <name evidence="2" type="ORF">JOB18_032689</name>
</gene>
<evidence type="ECO:0000256" key="1">
    <source>
        <dbReference type="SAM" id="SignalP"/>
    </source>
</evidence>
<sequence>MSHYPMLLCPNILYCLCTTSLYSCVAGRRLCLLHCSPLSSCSPSRPPTVVIYCDALPICLSVVQVPKPLLSNHLCVDCSILCYSYIKCDANDSLFYGQSPHVT</sequence>
<evidence type="ECO:0000313" key="2">
    <source>
        <dbReference type="EMBL" id="KAG7514406.1"/>
    </source>
</evidence>
<keyword evidence="3" id="KW-1185">Reference proteome</keyword>
<dbReference type="EMBL" id="JAGKHQ010000006">
    <property type="protein sequence ID" value="KAG7514406.1"/>
    <property type="molecule type" value="Genomic_DNA"/>
</dbReference>
<feature type="chain" id="PRO_5043910772" description="Secreted protein" evidence="1">
    <location>
        <begin position="28"/>
        <end position="103"/>
    </location>
</feature>
<evidence type="ECO:0000313" key="3">
    <source>
        <dbReference type="Proteomes" id="UP000693946"/>
    </source>
</evidence>
<reference evidence="2 3" key="1">
    <citation type="journal article" date="2021" name="Sci. Rep.">
        <title>Chromosome anchoring in Senegalese sole (Solea senegalensis) reveals sex-associated markers and genome rearrangements in flatfish.</title>
        <authorList>
            <person name="Guerrero-Cozar I."/>
            <person name="Gomez-Garrido J."/>
            <person name="Berbel C."/>
            <person name="Martinez-Blanch J.F."/>
            <person name="Alioto T."/>
            <person name="Claros M.G."/>
            <person name="Gagnaire P.A."/>
            <person name="Manchado M."/>
        </authorList>
    </citation>
    <scope>NUCLEOTIDE SEQUENCE [LARGE SCALE GENOMIC DNA]</scope>
    <source>
        <strain evidence="2">Sse05_10M</strain>
    </source>
</reference>
<name>A0AAV6S9F0_SOLSE</name>
<protein>
    <recommendedName>
        <fullName evidence="4">Secreted protein</fullName>
    </recommendedName>
</protein>
<evidence type="ECO:0008006" key="4">
    <source>
        <dbReference type="Google" id="ProtNLM"/>
    </source>
</evidence>
<dbReference type="AlphaFoldDB" id="A0AAV6S9F0"/>
<feature type="signal peptide" evidence="1">
    <location>
        <begin position="1"/>
        <end position="27"/>
    </location>
</feature>